<evidence type="ECO:0000313" key="5">
    <source>
        <dbReference type="Proteomes" id="UP001221142"/>
    </source>
</evidence>
<keyword evidence="2" id="KW-0521">NADP</keyword>
<dbReference type="InterPro" id="IPR051164">
    <property type="entry name" value="NmrA-like_oxidored"/>
</dbReference>
<dbReference type="PANTHER" id="PTHR42748">
    <property type="entry name" value="NITROGEN METABOLITE REPRESSION PROTEIN NMRA FAMILY MEMBER"/>
    <property type="match status" value="1"/>
</dbReference>
<accession>A0AAD7FDE4</accession>
<protein>
    <recommendedName>
        <fullName evidence="3">NmrA-like domain-containing protein</fullName>
    </recommendedName>
</protein>
<dbReference type="Gene3D" id="3.40.50.720">
    <property type="entry name" value="NAD(P)-binding Rossmann-like Domain"/>
    <property type="match status" value="1"/>
</dbReference>
<feature type="domain" description="NmrA-like" evidence="3">
    <location>
        <begin position="6"/>
        <end position="241"/>
    </location>
</feature>
<evidence type="ECO:0000256" key="1">
    <source>
        <dbReference type="ARBA" id="ARBA00006328"/>
    </source>
</evidence>
<reference evidence="4" key="1">
    <citation type="submission" date="2023-03" db="EMBL/GenBank/DDBJ databases">
        <title>Massive genome expansion in bonnet fungi (Mycena s.s.) driven by repeated elements and novel gene families across ecological guilds.</title>
        <authorList>
            <consortium name="Lawrence Berkeley National Laboratory"/>
            <person name="Harder C.B."/>
            <person name="Miyauchi S."/>
            <person name="Viragh M."/>
            <person name="Kuo A."/>
            <person name="Thoen E."/>
            <person name="Andreopoulos B."/>
            <person name="Lu D."/>
            <person name="Skrede I."/>
            <person name="Drula E."/>
            <person name="Henrissat B."/>
            <person name="Morin E."/>
            <person name="Kohler A."/>
            <person name="Barry K."/>
            <person name="LaButti K."/>
            <person name="Morin E."/>
            <person name="Salamov A."/>
            <person name="Lipzen A."/>
            <person name="Mereny Z."/>
            <person name="Hegedus B."/>
            <person name="Baldrian P."/>
            <person name="Stursova M."/>
            <person name="Weitz H."/>
            <person name="Taylor A."/>
            <person name="Grigoriev I.V."/>
            <person name="Nagy L.G."/>
            <person name="Martin F."/>
            <person name="Kauserud H."/>
        </authorList>
    </citation>
    <scope>NUCLEOTIDE SEQUENCE</scope>
    <source>
        <strain evidence="4">9284</strain>
    </source>
</reference>
<dbReference type="Pfam" id="PF05368">
    <property type="entry name" value="NmrA"/>
    <property type="match status" value="1"/>
</dbReference>
<name>A0AAD7FDE4_9AGAR</name>
<keyword evidence="5" id="KW-1185">Reference proteome</keyword>
<dbReference type="EMBL" id="JARKIF010000021">
    <property type="protein sequence ID" value="KAJ7617320.1"/>
    <property type="molecule type" value="Genomic_DNA"/>
</dbReference>
<evidence type="ECO:0000259" key="3">
    <source>
        <dbReference type="Pfam" id="PF05368"/>
    </source>
</evidence>
<proteinExistence type="inferred from homology"/>
<evidence type="ECO:0000313" key="4">
    <source>
        <dbReference type="EMBL" id="KAJ7617320.1"/>
    </source>
</evidence>
<dbReference type="Gene3D" id="3.90.25.10">
    <property type="entry name" value="UDP-galactose 4-epimerase, domain 1"/>
    <property type="match status" value="1"/>
</dbReference>
<comment type="caution">
    <text evidence="4">The sequence shown here is derived from an EMBL/GenBank/DDBJ whole genome shotgun (WGS) entry which is preliminary data.</text>
</comment>
<dbReference type="PANTHER" id="PTHR42748:SF7">
    <property type="entry name" value="NMRA LIKE REDOX SENSOR 1-RELATED"/>
    <property type="match status" value="1"/>
</dbReference>
<evidence type="ECO:0000256" key="2">
    <source>
        <dbReference type="ARBA" id="ARBA00022857"/>
    </source>
</evidence>
<dbReference type="InterPro" id="IPR036291">
    <property type="entry name" value="NAD(P)-bd_dom_sf"/>
</dbReference>
<dbReference type="SUPFAM" id="SSF51735">
    <property type="entry name" value="NAD(P)-binding Rossmann-fold domains"/>
    <property type="match status" value="1"/>
</dbReference>
<dbReference type="AlphaFoldDB" id="A0AAD7FDE4"/>
<sequence>MAAKRILSIIGATGQQGSSVLRAVLKDGTFTPRALTRTPDSEASLTLKARGVDVVKADTSDASSLLEALRGSEGVFAATLSNSPDEVADGKRIVDASKAVGVKFFVFSSVPGITTLSGGKMTQVKMYDDKEAIENYLKASGLGHGRLRPKPTGGYNISFPYPPNALHSWTWVHHDVGQAALALFKSYLGQAADRKAREEISGKAYPVVTANLTFPALVEILSKGLGVEVTFTQVETTGMDHLDKMIAAQAAYDGFFADIPVPNPALVALGAEFGTVEEFVETEVKKRFGPGTAKQ</sequence>
<gene>
    <name evidence="4" type="ORF">FB45DRAFT_933909</name>
</gene>
<dbReference type="Proteomes" id="UP001221142">
    <property type="component" value="Unassembled WGS sequence"/>
</dbReference>
<organism evidence="4 5">
    <name type="scientific">Roridomyces roridus</name>
    <dbReference type="NCBI Taxonomy" id="1738132"/>
    <lineage>
        <taxon>Eukaryota</taxon>
        <taxon>Fungi</taxon>
        <taxon>Dikarya</taxon>
        <taxon>Basidiomycota</taxon>
        <taxon>Agaricomycotina</taxon>
        <taxon>Agaricomycetes</taxon>
        <taxon>Agaricomycetidae</taxon>
        <taxon>Agaricales</taxon>
        <taxon>Marasmiineae</taxon>
        <taxon>Mycenaceae</taxon>
        <taxon>Roridomyces</taxon>
    </lineage>
</organism>
<dbReference type="InterPro" id="IPR008030">
    <property type="entry name" value="NmrA-like"/>
</dbReference>
<comment type="similarity">
    <text evidence="1">Belongs to the NmrA-type oxidoreductase family.</text>
</comment>